<dbReference type="OrthoDB" id="5866503at2759"/>
<protein>
    <submittedName>
        <fullName evidence="3">Uncharacterized protein</fullName>
    </submittedName>
</protein>
<proteinExistence type="predicted"/>
<dbReference type="AlphaFoldDB" id="A0A0V1F5A8"/>
<sequence>MCRAAAAAAAGCVRSIRRDYPLNLSISISGGKETKTNSPSSGERNEKSPYTEVGEQCCSSTVAGAGPITNGLLCMVSRRFVESGCLRLQPKAGGKSHPRLNIRTRPIANKQTDGADGGNLTKISRCLCFFALPCQCRSCRMNVVIAKLKSIVSRCVALGPLVPLLALFLHLSRVGETIVDQSVSERAHWYPKDGELCLSRMKPEETLVEVRSGVDVQITQRMIRGVGNAMFSAYSQTSNGQVKVPDIGAHEIPEKVLVDIDSRTVAMEVGIRQGRLSARPIPDRLSYALLVLSVSSLGAAVGADLGGSSKYSTVGHGSVDPKKTAKACSNLRHKISSGGGGSLSAVVFVCGSAAAAAAIVVRGIRLIFRNRVTETKSSALIFRLAFNSIARDAFPGTGLSGDRDSGIHKTPTLSRCSERSRRYVKIRATPGKGSRQNGSVTSEQGLALRAGPIGLRFQACSVVMSEAKLADRPARAEPELRGCQFICTDRFGRHSTANLELARTQGI</sequence>
<keyword evidence="2" id="KW-0812">Transmembrane</keyword>
<feature type="transmembrane region" description="Helical" evidence="2">
    <location>
        <begin position="341"/>
        <end position="361"/>
    </location>
</feature>
<name>A0A0V1F5A8_TRIPS</name>
<evidence type="ECO:0000313" key="4">
    <source>
        <dbReference type="Proteomes" id="UP000054995"/>
    </source>
</evidence>
<evidence type="ECO:0000256" key="2">
    <source>
        <dbReference type="SAM" id="Phobius"/>
    </source>
</evidence>
<keyword evidence="2" id="KW-1133">Transmembrane helix</keyword>
<keyword evidence="4" id="KW-1185">Reference proteome</keyword>
<gene>
    <name evidence="3" type="ORF">T4D_883</name>
</gene>
<dbReference type="EMBL" id="JYDT01000261">
    <property type="protein sequence ID" value="KRY81128.1"/>
    <property type="molecule type" value="Genomic_DNA"/>
</dbReference>
<keyword evidence="2" id="KW-0472">Membrane</keyword>
<evidence type="ECO:0000313" key="3">
    <source>
        <dbReference type="EMBL" id="KRY81128.1"/>
    </source>
</evidence>
<evidence type="ECO:0000256" key="1">
    <source>
        <dbReference type="SAM" id="MobiDB-lite"/>
    </source>
</evidence>
<feature type="region of interest" description="Disordered" evidence="1">
    <location>
        <begin position="27"/>
        <end position="51"/>
    </location>
</feature>
<organism evidence="3 4">
    <name type="scientific">Trichinella pseudospiralis</name>
    <name type="common">Parasitic roundworm</name>
    <dbReference type="NCBI Taxonomy" id="6337"/>
    <lineage>
        <taxon>Eukaryota</taxon>
        <taxon>Metazoa</taxon>
        <taxon>Ecdysozoa</taxon>
        <taxon>Nematoda</taxon>
        <taxon>Enoplea</taxon>
        <taxon>Dorylaimia</taxon>
        <taxon>Trichinellida</taxon>
        <taxon>Trichinellidae</taxon>
        <taxon>Trichinella</taxon>
    </lineage>
</organism>
<feature type="transmembrane region" description="Helical" evidence="2">
    <location>
        <begin position="285"/>
        <end position="303"/>
    </location>
</feature>
<reference evidence="3 4" key="1">
    <citation type="submission" date="2015-01" db="EMBL/GenBank/DDBJ databases">
        <title>Evolution of Trichinella species and genotypes.</title>
        <authorList>
            <person name="Korhonen P.K."/>
            <person name="Edoardo P."/>
            <person name="Giuseppe L.R."/>
            <person name="Gasser R.B."/>
        </authorList>
    </citation>
    <scope>NUCLEOTIDE SEQUENCE [LARGE SCALE GENOMIC DNA]</scope>
    <source>
        <strain evidence="3">ISS470</strain>
    </source>
</reference>
<comment type="caution">
    <text evidence="3">The sequence shown here is derived from an EMBL/GenBank/DDBJ whole genome shotgun (WGS) entry which is preliminary data.</text>
</comment>
<dbReference type="Proteomes" id="UP000054995">
    <property type="component" value="Unassembled WGS sequence"/>
</dbReference>
<accession>A0A0V1F5A8</accession>